<evidence type="ECO:0000256" key="4">
    <source>
        <dbReference type="RuleBase" id="RU003445"/>
    </source>
</evidence>
<dbReference type="AlphaFoldDB" id="A0A7C4BCU5"/>
<dbReference type="GO" id="GO:0003735">
    <property type="term" value="F:structural constituent of ribosome"/>
    <property type="evidence" value="ECO:0007669"/>
    <property type="project" value="InterPro"/>
</dbReference>
<dbReference type="GO" id="GO:0005840">
    <property type="term" value="C:ribosome"/>
    <property type="evidence" value="ECO:0007669"/>
    <property type="project" value="UniProtKB-KW"/>
</dbReference>
<dbReference type="Pfam" id="PF01781">
    <property type="entry name" value="Ribosomal_L38e"/>
    <property type="match status" value="1"/>
</dbReference>
<accession>A0A7C4BCU5</accession>
<organism evidence="6">
    <name type="scientific">Ignisphaera aggregans</name>
    <dbReference type="NCBI Taxonomy" id="334771"/>
    <lineage>
        <taxon>Archaea</taxon>
        <taxon>Thermoproteota</taxon>
        <taxon>Thermoprotei</taxon>
        <taxon>Desulfurococcales</taxon>
        <taxon>Desulfurococcaceae</taxon>
        <taxon>Ignisphaera</taxon>
    </lineage>
</organism>
<dbReference type="EMBL" id="DTFF01000032">
    <property type="protein sequence ID" value="HGI87456.1"/>
    <property type="molecule type" value="Genomic_DNA"/>
</dbReference>
<gene>
    <name evidence="6" type="ORF">ENV14_03580</name>
</gene>
<dbReference type="GO" id="GO:1990904">
    <property type="term" value="C:ribonucleoprotein complex"/>
    <property type="evidence" value="ECO:0007669"/>
    <property type="project" value="UniProtKB-KW"/>
</dbReference>
<evidence type="ECO:0000256" key="3">
    <source>
        <dbReference type="ARBA" id="ARBA00023274"/>
    </source>
</evidence>
<dbReference type="Gene3D" id="3.30.720.90">
    <property type="match status" value="1"/>
</dbReference>
<name>A0A7C4BCU5_9CREN</name>
<evidence type="ECO:0000256" key="5">
    <source>
        <dbReference type="SAM" id="Coils"/>
    </source>
</evidence>
<dbReference type="InterPro" id="IPR038464">
    <property type="entry name" value="Ribosomal_eL38_sf"/>
</dbReference>
<keyword evidence="5" id="KW-0175">Coiled coil</keyword>
<sequence length="69" mass="8188">MPIYVPDEQEFLEVAKRAVECRVKRLEKESIAKVKARTKRYLYTYKVSLQELDNLLEKLKTVCKNIVEV</sequence>
<dbReference type="GO" id="GO:0006412">
    <property type="term" value="P:translation"/>
    <property type="evidence" value="ECO:0007669"/>
    <property type="project" value="InterPro"/>
</dbReference>
<evidence type="ECO:0000313" key="6">
    <source>
        <dbReference type="EMBL" id="HGI87456.1"/>
    </source>
</evidence>
<reference evidence="6" key="1">
    <citation type="journal article" date="2020" name="mSystems">
        <title>Genome- and Community-Level Interaction Insights into Carbon Utilization and Element Cycling Functions of Hydrothermarchaeota in Hydrothermal Sediment.</title>
        <authorList>
            <person name="Zhou Z."/>
            <person name="Liu Y."/>
            <person name="Xu W."/>
            <person name="Pan J."/>
            <person name="Luo Z.H."/>
            <person name="Li M."/>
        </authorList>
    </citation>
    <scope>NUCLEOTIDE SEQUENCE [LARGE SCALE GENOMIC DNA]</scope>
    <source>
        <strain evidence="6">SpSt-732</strain>
    </source>
</reference>
<protein>
    <submittedName>
        <fullName evidence="6">5'-nucleotidase</fullName>
    </submittedName>
</protein>
<dbReference type="InterPro" id="IPR002675">
    <property type="entry name" value="Ribosomal_eL38"/>
</dbReference>
<evidence type="ECO:0000256" key="1">
    <source>
        <dbReference type="ARBA" id="ARBA00007803"/>
    </source>
</evidence>
<comment type="similarity">
    <text evidence="1 4">Belongs to the eukaryotic ribosomal protein eL38 family.</text>
</comment>
<keyword evidence="2 4" id="KW-0689">Ribosomal protein</keyword>
<evidence type="ECO:0000256" key="2">
    <source>
        <dbReference type="ARBA" id="ARBA00022980"/>
    </source>
</evidence>
<comment type="caution">
    <text evidence="6">The sequence shown here is derived from an EMBL/GenBank/DDBJ whole genome shotgun (WGS) entry which is preliminary data.</text>
</comment>
<feature type="coiled-coil region" evidence="5">
    <location>
        <begin position="9"/>
        <end position="69"/>
    </location>
</feature>
<proteinExistence type="inferred from homology"/>
<keyword evidence="3 4" id="KW-0687">Ribonucleoprotein</keyword>